<evidence type="ECO:0000256" key="4">
    <source>
        <dbReference type="ARBA" id="ARBA00022843"/>
    </source>
</evidence>
<evidence type="ECO:0000256" key="1">
    <source>
        <dbReference type="ARBA" id="ARBA00006019"/>
    </source>
</evidence>
<dbReference type="AlphaFoldDB" id="B8LNS8"/>
<dbReference type="PANTHER" id="PTHR11932">
    <property type="entry name" value="CULLIN"/>
    <property type="match status" value="1"/>
</dbReference>
<proteinExistence type="evidence at transcript level"/>
<dbReference type="FunFam" id="3.30.230.130:FF:000007">
    <property type="entry name" value="Cullin-3A like"/>
    <property type="match status" value="1"/>
</dbReference>
<name>B8LNS8_PICSI</name>
<dbReference type="InterPro" id="IPR059120">
    <property type="entry name" value="Cullin-like_AB"/>
</dbReference>
<evidence type="ECO:0000259" key="7">
    <source>
        <dbReference type="PROSITE" id="PS50069"/>
    </source>
</evidence>
<dbReference type="FunFam" id="1.20.1310.10:FF:000002">
    <property type="entry name" value="cullin-3 isoform X1"/>
    <property type="match status" value="1"/>
</dbReference>
<keyword evidence="2" id="KW-1017">Isopeptide bond</keyword>
<evidence type="ECO:0000256" key="3">
    <source>
        <dbReference type="ARBA" id="ARBA00022786"/>
    </source>
</evidence>
<protein>
    <recommendedName>
        <fullName evidence="7">Cullin family profile domain-containing protein</fullName>
    </recommendedName>
</protein>
<dbReference type="Gene3D" id="1.20.1310.10">
    <property type="entry name" value="Cullin Repeats"/>
    <property type="match status" value="4"/>
</dbReference>
<evidence type="ECO:0000256" key="6">
    <source>
        <dbReference type="RuleBase" id="RU003829"/>
    </source>
</evidence>
<dbReference type="PROSITE" id="PS50069">
    <property type="entry name" value="CULLIN_2"/>
    <property type="match status" value="1"/>
</dbReference>
<dbReference type="Pfam" id="PF00888">
    <property type="entry name" value="Cullin"/>
    <property type="match status" value="1"/>
</dbReference>
<keyword evidence="3" id="KW-0833">Ubl conjugation pathway</keyword>
<keyword evidence="4" id="KW-0832">Ubl conjugation</keyword>
<dbReference type="Pfam" id="PF26557">
    <property type="entry name" value="Cullin_AB"/>
    <property type="match status" value="1"/>
</dbReference>
<dbReference type="InterPro" id="IPR001373">
    <property type="entry name" value="Cullin_N"/>
</dbReference>
<dbReference type="SUPFAM" id="SSF74788">
    <property type="entry name" value="Cullin repeat-like"/>
    <property type="match status" value="1"/>
</dbReference>
<dbReference type="FunFam" id="1.20.1310.10:FF:000006">
    <property type="entry name" value="Cullin 3"/>
    <property type="match status" value="1"/>
</dbReference>
<comment type="similarity">
    <text evidence="1 5 6">Belongs to the cullin family.</text>
</comment>
<dbReference type="GO" id="GO:0031625">
    <property type="term" value="F:ubiquitin protein ligase binding"/>
    <property type="evidence" value="ECO:0007669"/>
    <property type="project" value="InterPro"/>
</dbReference>
<dbReference type="InterPro" id="IPR019559">
    <property type="entry name" value="Cullin_neddylation_domain"/>
</dbReference>
<evidence type="ECO:0000313" key="8">
    <source>
        <dbReference type="EMBL" id="ABR17308.1"/>
    </source>
</evidence>
<dbReference type="FunFam" id="1.10.10.10:FF:000183">
    <property type="entry name" value="Cullin 3"/>
    <property type="match status" value="1"/>
</dbReference>
<dbReference type="FunFam" id="1.20.1310.10:FF:000005">
    <property type="entry name" value="Cullin 3"/>
    <property type="match status" value="1"/>
</dbReference>
<dbReference type="InterPro" id="IPR016159">
    <property type="entry name" value="Cullin_repeat-like_dom_sf"/>
</dbReference>
<dbReference type="GO" id="GO:0006511">
    <property type="term" value="P:ubiquitin-dependent protein catabolic process"/>
    <property type="evidence" value="ECO:0007669"/>
    <property type="project" value="InterPro"/>
</dbReference>
<dbReference type="SUPFAM" id="SSF46785">
    <property type="entry name" value="Winged helix' DNA-binding domain"/>
    <property type="match status" value="1"/>
</dbReference>
<feature type="domain" description="Cullin family profile" evidence="7">
    <location>
        <begin position="374"/>
        <end position="604"/>
    </location>
</feature>
<dbReference type="OMA" id="MFKDMTI"/>
<evidence type="ECO:0000256" key="2">
    <source>
        <dbReference type="ARBA" id="ARBA00022499"/>
    </source>
</evidence>
<dbReference type="InterPro" id="IPR036390">
    <property type="entry name" value="WH_DNA-bd_sf"/>
</dbReference>
<evidence type="ECO:0000256" key="5">
    <source>
        <dbReference type="PROSITE-ProRule" id="PRU00330"/>
    </source>
</evidence>
<dbReference type="SMART" id="SM00182">
    <property type="entry name" value="CULLIN"/>
    <property type="match status" value="1"/>
</dbReference>
<organism evidence="8">
    <name type="scientific">Picea sitchensis</name>
    <name type="common">Sitka spruce</name>
    <name type="synonym">Pinus sitchensis</name>
    <dbReference type="NCBI Taxonomy" id="3332"/>
    <lineage>
        <taxon>Eukaryota</taxon>
        <taxon>Viridiplantae</taxon>
        <taxon>Streptophyta</taxon>
        <taxon>Embryophyta</taxon>
        <taxon>Tracheophyta</taxon>
        <taxon>Spermatophyta</taxon>
        <taxon>Pinopsida</taxon>
        <taxon>Pinidae</taxon>
        <taxon>Conifers I</taxon>
        <taxon>Pinales</taxon>
        <taxon>Pinaceae</taxon>
        <taxon>Picea</taxon>
    </lineage>
</organism>
<dbReference type="SUPFAM" id="SSF75632">
    <property type="entry name" value="Cullin homology domain"/>
    <property type="match status" value="1"/>
</dbReference>
<dbReference type="InterPro" id="IPR016158">
    <property type="entry name" value="Cullin_homology"/>
</dbReference>
<dbReference type="Gene3D" id="3.30.230.130">
    <property type="entry name" value="Cullin, Chain C, Domain 2"/>
    <property type="match status" value="1"/>
</dbReference>
<dbReference type="InterPro" id="IPR045093">
    <property type="entry name" value="Cullin"/>
</dbReference>
<dbReference type="InterPro" id="IPR036317">
    <property type="entry name" value="Cullin_homology_sf"/>
</dbReference>
<accession>B8LNS8</accession>
<sequence length="735" mass="85354">MNNHPRKAFRIEPFRHRVDMDPKYAEKTWKILEHAIHEIYNHNASGLSFEELYRNAYNMVLHKYGEKLYSGLVTTMTGHLREMAKTIEAAQGSLFLEGLNRKWVDHNKALQMIRDILMYMDRTYVTNSNKTPVHELGLNLWRDHIVRAAKIKDRLLNTLLELVRCERTGEVINRGLMRNIIKMLTELGPSVYHEDFEKPFVEEASTFYSIESQQFIECCDCGDYLQKAERRLNEEIERVSHYLDSKSEVKITAVVEREMIANHMQRLVHMENSGLVSMLVDDKYDDLGRMYNLFRRVPAGLATIRDVMTTHLRETGKQLVTDPEKLKDPVEFVQCLLDEKDKYDKIITEAFNNDKTFQNSLNSSFEFFINLNARSPEFISLFVDDKLRKGLKGVNEEDVEVVLDKVMMLFRYLQEKDVFEKYYKQHLAKRLLSGKTVSDDAERSLIVKLKTECGYQFTSKLEGMFTDMKTSRDTMQGFTSMLAASSEGNEGPTLAVQVLTTGSWPTQTGARCNLPKEILAVCDKFKAYYLSTHTGRRLTWQTNMGTADLKATFGKGQKHELNVSTYQMCILILFNSADRLSYRDIEEATDIPAPDLKRCLQSLACVKGRNVLGKEPMSKDIGEEDDFYFNEKFSSKFYKVKIGTVAAQKETEPEKQETRQRVEEDRKPQIEAAIVRIMKARRVLDHNNIVAEVTKQLQSRFLPNPAVIKKRIESLIEREFLERDKTDRKLYRYLA</sequence>
<reference evidence="8" key="1">
    <citation type="submission" date="2007-06" db="EMBL/GenBank/DDBJ databases">
        <title>Full length cDNA sequences from Sitka Spruce (Picea sitchensis).</title>
        <authorList>
            <person name="Ralph S.G."/>
            <person name="Chun H.E."/>
            <person name="Liao N."/>
            <person name="Ali J."/>
            <person name="Reid K."/>
            <person name="Kolosova N."/>
            <person name="Cooper N."/>
            <person name="Cullis C."/>
            <person name="Jancsik S."/>
            <person name="Moore R."/>
            <person name="Mayo M."/>
            <person name="Wagner S."/>
            <person name="Holt R.A."/>
            <person name="Jones S.J.M."/>
            <person name="Marra M.A."/>
            <person name="Ritland C.E."/>
            <person name="Ritland K."/>
            <person name="Bohlmann J."/>
        </authorList>
    </citation>
    <scope>NUCLEOTIDE SEQUENCE</scope>
    <source>
        <tissue evidence="8">Green portion of the leader tissue</tissue>
    </source>
</reference>
<dbReference type="SMART" id="SM00884">
    <property type="entry name" value="Cullin_Nedd8"/>
    <property type="match status" value="1"/>
</dbReference>
<dbReference type="Gene3D" id="1.10.10.10">
    <property type="entry name" value="Winged helix-like DNA-binding domain superfamily/Winged helix DNA-binding domain"/>
    <property type="match status" value="1"/>
</dbReference>
<dbReference type="InterPro" id="IPR036388">
    <property type="entry name" value="WH-like_DNA-bd_sf"/>
</dbReference>
<dbReference type="FunFam" id="1.20.1310.10:FF:000001">
    <property type="entry name" value="Cullin 3"/>
    <property type="match status" value="1"/>
</dbReference>
<dbReference type="EMBL" id="EF677486">
    <property type="protein sequence ID" value="ABR17308.1"/>
    <property type="molecule type" value="mRNA"/>
</dbReference>
<dbReference type="Pfam" id="PF10557">
    <property type="entry name" value="Cullin_Nedd8"/>
    <property type="match status" value="1"/>
</dbReference>